<dbReference type="AlphaFoldDB" id="X0W525"/>
<organism evidence="1">
    <name type="scientific">marine sediment metagenome</name>
    <dbReference type="NCBI Taxonomy" id="412755"/>
    <lineage>
        <taxon>unclassified sequences</taxon>
        <taxon>metagenomes</taxon>
        <taxon>ecological metagenomes</taxon>
    </lineage>
</organism>
<evidence type="ECO:0000313" key="1">
    <source>
        <dbReference type="EMBL" id="GAG19713.1"/>
    </source>
</evidence>
<comment type="caution">
    <text evidence="1">The sequence shown here is derived from an EMBL/GenBank/DDBJ whole genome shotgun (WGS) entry which is preliminary data.</text>
</comment>
<name>X0W525_9ZZZZ</name>
<gene>
    <name evidence="1" type="ORF">S01H1_51006</name>
</gene>
<sequence>MELVTLGVFAKKKGWFSKVTKLLKRCREDLNRDLLQQKVLMLKKESIKKGKVQDGSQLQSIRSIGSEDKKRSFKEVEMPDGCEQKVMSVYTRTNIS</sequence>
<proteinExistence type="predicted"/>
<accession>X0W525</accession>
<reference evidence="1" key="1">
    <citation type="journal article" date="2014" name="Front. Microbiol.">
        <title>High frequency of phylogenetically diverse reductive dehalogenase-homologous genes in deep subseafloor sedimentary metagenomes.</title>
        <authorList>
            <person name="Kawai M."/>
            <person name="Futagami T."/>
            <person name="Toyoda A."/>
            <person name="Takaki Y."/>
            <person name="Nishi S."/>
            <person name="Hori S."/>
            <person name="Arai W."/>
            <person name="Tsubouchi T."/>
            <person name="Morono Y."/>
            <person name="Uchiyama I."/>
            <person name="Ito T."/>
            <person name="Fujiyama A."/>
            <person name="Inagaki F."/>
            <person name="Takami H."/>
        </authorList>
    </citation>
    <scope>NUCLEOTIDE SEQUENCE</scope>
    <source>
        <strain evidence="1">Expedition CK06-06</strain>
    </source>
</reference>
<protein>
    <submittedName>
        <fullName evidence="1">Uncharacterized protein</fullName>
    </submittedName>
</protein>
<dbReference type="EMBL" id="BARS01032895">
    <property type="protein sequence ID" value="GAG19713.1"/>
    <property type="molecule type" value="Genomic_DNA"/>
</dbReference>